<proteinExistence type="predicted"/>
<dbReference type="PANTHER" id="PTHR22793:SF12">
    <property type="entry name" value="MYOCARDIN-RELATED TRANSCRIPTION FACTOR, ISOFORM H"/>
    <property type="match status" value="1"/>
</dbReference>
<evidence type="ECO:0000256" key="4">
    <source>
        <dbReference type="PROSITE-ProRule" id="PRU00401"/>
    </source>
</evidence>
<dbReference type="Proteomes" id="UP000800235">
    <property type="component" value="Unassembled WGS sequence"/>
</dbReference>
<evidence type="ECO:0008006" key="8">
    <source>
        <dbReference type="Google" id="ProtNLM"/>
    </source>
</evidence>
<evidence type="ECO:0000256" key="5">
    <source>
        <dbReference type="SAM" id="MobiDB-lite"/>
    </source>
</evidence>
<feature type="region of interest" description="Disordered" evidence="5">
    <location>
        <begin position="1"/>
        <end position="45"/>
    </location>
</feature>
<keyword evidence="2" id="KW-0677">Repeat</keyword>
<evidence type="ECO:0000256" key="1">
    <source>
        <dbReference type="ARBA" id="ARBA00004123"/>
    </source>
</evidence>
<evidence type="ECO:0000256" key="3">
    <source>
        <dbReference type="ARBA" id="ARBA00023242"/>
    </source>
</evidence>
<feature type="region of interest" description="Disordered" evidence="5">
    <location>
        <begin position="74"/>
        <end position="148"/>
    </location>
</feature>
<dbReference type="GO" id="GO:0005634">
    <property type="term" value="C:nucleus"/>
    <property type="evidence" value="ECO:0007669"/>
    <property type="project" value="UniProtKB-SubCell"/>
</dbReference>
<dbReference type="InterPro" id="IPR043451">
    <property type="entry name" value="Myocardin-like"/>
</dbReference>
<feature type="compositionally biased region" description="Basic and acidic residues" evidence="5">
    <location>
        <begin position="74"/>
        <end position="90"/>
    </location>
</feature>
<keyword evidence="7" id="KW-1185">Reference proteome</keyword>
<feature type="compositionally biased region" description="Basic and acidic residues" evidence="5">
    <location>
        <begin position="24"/>
        <end position="45"/>
    </location>
</feature>
<feature type="repeat" description="RPEL" evidence="4">
    <location>
        <begin position="73"/>
        <end position="98"/>
    </location>
</feature>
<dbReference type="SMART" id="SM00707">
    <property type="entry name" value="RPEL"/>
    <property type="match status" value="3"/>
</dbReference>
<dbReference type="GO" id="GO:0003713">
    <property type="term" value="F:transcription coactivator activity"/>
    <property type="evidence" value="ECO:0007669"/>
    <property type="project" value="TreeGrafter"/>
</dbReference>
<feature type="repeat" description="RPEL" evidence="4">
    <location>
        <begin position="29"/>
        <end position="54"/>
    </location>
</feature>
<evidence type="ECO:0000313" key="6">
    <source>
        <dbReference type="EMBL" id="KAF2427531.1"/>
    </source>
</evidence>
<dbReference type="GO" id="GO:0045944">
    <property type="term" value="P:positive regulation of transcription by RNA polymerase II"/>
    <property type="evidence" value="ECO:0007669"/>
    <property type="project" value="TreeGrafter"/>
</dbReference>
<dbReference type="PANTHER" id="PTHR22793">
    <property type="entry name" value="MYOCARDIN-RELATED TRANSCRIPTION FACTOR-RELATED"/>
    <property type="match status" value="1"/>
</dbReference>
<comment type="caution">
    <text evidence="6">The sequence shown here is derived from an EMBL/GenBank/DDBJ whole genome shotgun (WGS) entry which is preliminary data.</text>
</comment>
<feature type="compositionally biased region" description="Basic and acidic residues" evidence="5">
    <location>
        <begin position="106"/>
        <end position="148"/>
    </location>
</feature>
<gene>
    <name evidence="6" type="ORF">EJ08DRAFT_651358</name>
</gene>
<dbReference type="EMBL" id="MU007059">
    <property type="protein sequence ID" value="KAF2427531.1"/>
    <property type="molecule type" value="Genomic_DNA"/>
</dbReference>
<dbReference type="AlphaFoldDB" id="A0A9P4NM88"/>
<reference evidence="6" key="1">
    <citation type="journal article" date="2020" name="Stud. Mycol.">
        <title>101 Dothideomycetes genomes: a test case for predicting lifestyles and emergence of pathogens.</title>
        <authorList>
            <person name="Haridas S."/>
            <person name="Albert R."/>
            <person name="Binder M."/>
            <person name="Bloem J."/>
            <person name="Labutti K."/>
            <person name="Salamov A."/>
            <person name="Andreopoulos B."/>
            <person name="Baker S."/>
            <person name="Barry K."/>
            <person name="Bills G."/>
            <person name="Bluhm B."/>
            <person name="Cannon C."/>
            <person name="Castanera R."/>
            <person name="Culley D."/>
            <person name="Daum C."/>
            <person name="Ezra D."/>
            <person name="Gonzalez J."/>
            <person name="Henrissat B."/>
            <person name="Kuo A."/>
            <person name="Liang C."/>
            <person name="Lipzen A."/>
            <person name="Lutzoni F."/>
            <person name="Magnuson J."/>
            <person name="Mondo S."/>
            <person name="Nolan M."/>
            <person name="Ohm R."/>
            <person name="Pangilinan J."/>
            <person name="Park H.-J."/>
            <person name="Ramirez L."/>
            <person name="Alfaro M."/>
            <person name="Sun H."/>
            <person name="Tritt A."/>
            <person name="Yoshinaga Y."/>
            <person name="Zwiers L.-H."/>
            <person name="Turgeon B."/>
            <person name="Goodwin S."/>
            <person name="Spatafora J."/>
            <person name="Crous P."/>
            <person name="Grigoriev I."/>
        </authorList>
    </citation>
    <scope>NUCLEOTIDE SEQUENCE</scope>
    <source>
        <strain evidence="6">CBS 130266</strain>
    </source>
</reference>
<comment type="subcellular location">
    <subcellularLocation>
        <location evidence="1">Nucleus</location>
    </subcellularLocation>
</comment>
<sequence>MADQVQSTPVPAIDTTPISPTRGVPERRNSLEKHLQQRPDQQDLKNRHILLDTTAAPALQAKQLELERQKITDNLKKGLEHRPERDDLVERNILPESNAAPALQAHQRELERHMRADSLEKRLQSRPKPDELIKEGILEADENPLKDD</sequence>
<dbReference type="PROSITE" id="PS51073">
    <property type="entry name" value="RPEL"/>
    <property type="match status" value="3"/>
</dbReference>
<protein>
    <recommendedName>
        <fullName evidence="8">RPEL repeat protein</fullName>
    </recommendedName>
</protein>
<dbReference type="Gene3D" id="6.10.150.10">
    <property type="match status" value="1"/>
</dbReference>
<evidence type="ECO:0000256" key="2">
    <source>
        <dbReference type="ARBA" id="ARBA00022737"/>
    </source>
</evidence>
<keyword evidence="3" id="KW-0539">Nucleus</keyword>
<accession>A0A9P4NM88</accession>
<organism evidence="6 7">
    <name type="scientific">Tothia fuscella</name>
    <dbReference type="NCBI Taxonomy" id="1048955"/>
    <lineage>
        <taxon>Eukaryota</taxon>
        <taxon>Fungi</taxon>
        <taxon>Dikarya</taxon>
        <taxon>Ascomycota</taxon>
        <taxon>Pezizomycotina</taxon>
        <taxon>Dothideomycetes</taxon>
        <taxon>Pleosporomycetidae</taxon>
        <taxon>Venturiales</taxon>
        <taxon>Cylindrosympodiaceae</taxon>
        <taxon>Tothia</taxon>
    </lineage>
</organism>
<dbReference type="Gene3D" id="6.10.140.2040">
    <property type="match status" value="1"/>
</dbReference>
<name>A0A9P4NM88_9PEZI</name>
<dbReference type="Pfam" id="PF02755">
    <property type="entry name" value="RPEL"/>
    <property type="match status" value="3"/>
</dbReference>
<evidence type="ECO:0000313" key="7">
    <source>
        <dbReference type="Proteomes" id="UP000800235"/>
    </source>
</evidence>
<dbReference type="InterPro" id="IPR004018">
    <property type="entry name" value="RPEL_repeat"/>
</dbReference>
<feature type="repeat" description="RPEL" evidence="4">
    <location>
        <begin position="117"/>
        <end position="142"/>
    </location>
</feature>
<dbReference type="OrthoDB" id="197676at2759"/>